<name>A0A9E8SCC1_9FLAO</name>
<dbReference type="AlphaFoldDB" id="A0A9E8SCC1"/>
<sequence>MTTPVVEQPDPCQKIAQLKNDDVFKQKMNILKGAAEQWSFEKMFTVYDDPTPNTEISQSDNYDYDEFQGTASNPFVSWTGNSTIKGVIHSHYDGLLSVPSPTDLQDMYNQLLTPTVTSDFFYGVVTHSGKAYILQVNDRSNFINFGNKNLINNKINKFIKNKIIKKYNIKENNTNATNELGFVKMLEELNVGLNIYKATDLTFSDYQKLEIQNNQVTATPCN</sequence>
<accession>A0A9E8SCC1</accession>
<reference evidence="1" key="1">
    <citation type="submission" date="2022-11" db="EMBL/GenBank/DDBJ databases">
        <title>Lacinutrix neustonica HL-RS19T sp. nov., isolated from the surface microlayer sample of brackish Lake Shihwa.</title>
        <authorList>
            <person name="Choi J.Y."/>
            <person name="Hwang C.Y."/>
        </authorList>
    </citation>
    <scope>NUCLEOTIDE SEQUENCE</scope>
    <source>
        <strain evidence="1">HL-RS19</strain>
    </source>
</reference>
<keyword evidence="2" id="KW-1185">Reference proteome</keyword>
<dbReference type="EMBL" id="CP113088">
    <property type="protein sequence ID" value="WAC01128.1"/>
    <property type="molecule type" value="Genomic_DNA"/>
</dbReference>
<dbReference type="KEGG" id="lnu:N7U66_13280"/>
<dbReference type="Proteomes" id="UP001164705">
    <property type="component" value="Chromosome"/>
</dbReference>
<protein>
    <submittedName>
        <fullName evidence="1">Uncharacterized protein</fullName>
    </submittedName>
</protein>
<proteinExistence type="predicted"/>
<evidence type="ECO:0000313" key="2">
    <source>
        <dbReference type="Proteomes" id="UP001164705"/>
    </source>
</evidence>
<dbReference type="RefSeq" id="WP_267675744.1">
    <property type="nucleotide sequence ID" value="NZ_CP113088.1"/>
</dbReference>
<gene>
    <name evidence="1" type="ORF">N7U66_13280</name>
</gene>
<evidence type="ECO:0000313" key="1">
    <source>
        <dbReference type="EMBL" id="WAC01128.1"/>
    </source>
</evidence>
<organism evidence="1 2">
    <name type="scientific">Lacinutrix neustonica</name>
    <dbReference type="NCBI Taxonomy" id="2980107"/>
    <lineage>
        <taxon>Bacteria</taxon>
        <taxon>Pseudomonadati</taxon>
        <taxon>Bacteroidota</taxon>
        <taxon>Flavobacteriia</taxon>
        <taxon>Flavobacteriales</taxon>
        <taxon>Flavobacteriaceae</taxon>
        <taxon>Lacinutrix</taxon>
    </lineage>
</organism>